<dbReference type="Pfam" id="PF10046">
    <property type="entry name" value="BLOC1_2"/>
    <property type="match status" value="1"/>
</dbReference>
<dbReference type="EMBL" id="KZ989114">
    <property type="protein sequence ID" value="RKP28169.1"/>
    <property type="molecule type" value="Genomic_DNA"/>
</dbReference>
<comment type="similarity">
    <text evidence="1">Belongs to the BLOC1S2 family.</text>
</comment>
<dbReference type="GO" id="GO:0000930">
    <property type="term" value="C:gamma-tubulin complex"/>
    <property type="evidence" value="ECO:0007669"/>
    <property type="project" value="TreeGrafter"/>
</dbReference>
<reference evidence="3" key="1">
    <citation type="journal article" date="2018" name="Nat. Microbiol.">
        <title>Leveraging single-cell genomics to expand the fungal tree of life.</title>
        <authorList>
            <person name="Ahrendt S.R."/>
            <person name="Quandt C.A."/>
            <person name="Ciobanu D."/>
            <person name="Clum A."/>
            <person name="Salamov A."/>
            <person name="Andreopoulos B."/>
            <person name="Cheng J.F."/>
            <person name="Woyke T."/>
            <person name="Pelin A."/>
            <person name="Henrissat B."/>
            <person name="Reynolds N.K."/>
            <person name="Benny G.L."/>
            <person name="Smith M.E."/>
            <person name="James T.Y."/>
            <person name="Grigoriev I.V."/>
        </authorList>
    </citation>
    <scope>NUCLEOTIDE SEQUENCE [LARGE SCALE GENOMIC DNA]</scope>
    <source>
        <strain evidence="3">Benny S71-1</strain>
    </source>
</reference>
<evidence type="ECO:0000313" key="3">
    <source>
        <dbReference type="Proteomes" id="UP000278143"/>
    </source>
</evidence>
<sequence>MSHTTEQQASTASSSGQASIAAFPILTDERLNKLADIAVGKMARQLQGELLVTSNDYQLLEDINKHMLTEYKSMNESVRTISQQGLPMRNTYQAYRPELDHINAIVRQVDQLDKMAKQLDSYTMALEQQLQQQLSRPS</sequence>
<protein>
    <submittedName>
        <fullName evidence="2">Biogenesis of lysosome-related organelles complex-1 subunit 2-domain-containing protein</fullName>
    </submittedName>
</protein>
<name>A0A4V1J2D4_9FUNG</name>
<dbReference type="GO" id="GO:0031083">
    <property type="term" value="C:BLOC-1 complex"/>
    <property type="evidence" value="ECO:0007669"/>
    <property type="project" value="TreeGrafter"/>
</dbReference>
<proteinExistence type="inferred from homology"/>
<dbReference type="GO" id="GO:0043015">
    <property type="term" value="F:gamma-tubulin binding"/>
    <property type="evidence" value="ECO:0007669"/>
    <property type="project" value="TreeGrafter"/>
</dbReference>
<dbReference type="Proteomes" id="UP000278143">
    <property type="component" value="Unassembled WGS sequence"/>
</dbReference>
<dbReference type="InterPro" id="IPR019269">
    <property type="entry name" value="BLOC1_su2"/>
</dbReference>
<keyword evidence="3" id="KW-1185">Reference proteome</keyword>
<dbReference type="GO" id="GO:0032418">
    <property type="term" value="P:lysosome localization"/>
    <property type="evidence" value="ECO:0007669"/>
    <property type="project" value="TreeGrafter"/>
</dbReference>
<evidence type="ECO:0000313" key="2">
    <source>
        <dbReference type="EMBL" id="RKP28169.1"/>
    </source>
</evidence>
<dbReference type="PANTHER" id="PTHR46479">
    <property type="entry name" value="BIOGENESIS OF LYSOSOME-RELATED ORGANELLES COMPLEX 1 SUBUNIT 2"/>
    <property type="match status" value="1"/>
</dbReference>
<dbReference type="GO" id="GO:0016197">
    <property type="term" value="P:endosomal transport"/>
    <property type="evidence" value="ECO:0007669"/>
    <property type="project" value="TreeGrafter"/>
</dbReference>
<dbReference type="OrthoDB" id="244061at2759"/>
<accession>A0A4V1J2D4</accession>
<dbReference type="PANTHER" id="PTHR46479:SF1">
    <property type="entry name" value="BIOGENESIS OF LYSOSOME-RELATED ORGANELLES COMPLEX 1 SUBUNIT 2"/>
    <property type="match status" value="1"/>
</dbReference>
<dbReference type="AlphaFoldDB" id="A0A4V1J2D4"/>
<gene>
    <name evidence="2" type="ORF">SYNPS1DRAFT_26255</name>
</gene>
<evidence type="ECO:0000256" key="1">
    <source>
        <dbReference type="ARBA" id="ARBA00008468"/>
    </source>
</evidence>
<dbReference type="GO" id="GO:0099078">
    <property type="term" value="C:BORC complex"/>
    <property type="evidence" value="ECO:0007669"/>
    <property type="project" value="TreeGrafter"/>
</dbReference>
<organism evidence="2 3">
    <name type="scientific">Syncephalis pseudoplumigaleata</name>
    <dbReference type="NCBI Taxonomy" id="1712513"/>
    <lineage>
        <taxon>Eukaryota</taxon>
        <taxon>Fungi</taxon>
        <taxon>Fungi incertae sedis</taxon>
        <taxon>Zoopagomycota</taxon>
        <taxon>Zoopagomycotina</taxon>
        <taxon>Zoopagomycetes</taxon>
        <taxon>Zoopagales</taxon>
        <taxon>Piptocephalidaceae</taxon>
        <taxon>Syncephalis</taxon>
    </lineage>
</organism>